<dbReference type="Gene3D" id="1.10.490.20">
    <property type="entry name" value="Phycocyanins"/>
    <property type="match status" value="1"/>
</dbReference>
<reference evidence="4" key="1">
    <citation type="submission" date="2021-02" db="EMBL/GenBank/DDBJ databases">
        <title>Metagenome analyses of Stigonema ocellatum DSM 106950, Chlorogloea purpurea SAG 13.99 and Gomphosphaeria aponina DSM 107014.</title>
        <authorList>
            <person name="Marter P."/>
            <person name="Huang S."/>
        </authorList>
    </citation>
    <scope>NUCLEOTIDE SEQUENCE</scope>
    <source>
        <strain evidence="4">JP213</strain>
    </source>
</reference>
<dbReference type="Pfam" id="PF00502">
    <property type="entry name" value="Phycobilisome"/>
    <property type="match status" value="1"/>
</dbReference>
<proteinExistence type="inferred from homology"/>
<keyword evidence="2" id="KW-0157">Chromophore</keyword>
<comment type="similarity">
    <text evidence="1">Belongs to the phycobiliprotein family.</text>
</comment>
<evidence type="ECO:0000313" key="5">
    <source>
        <dbReference type="Proteomes" id="UP000767446"/>
    </source>
</evidence>
<dbReference type="EMBL" id="JADQBC010000048">
    <property type="protein sequence ID" value="MBR8827939.1"/>
    <property type="molecule type" value="Genomic_DNA"/>
</dbReference>
<evidence type="ECO:0000256" key="2">
    <source>
        <dbReference type="ARBA" id="ARBA00022991"/>
    </source>
</evidence>
<dbReference type="InterPro" id="IPR009050">
    <property type="entry name" value="Globin-like_sf"/>
</dbReference>
<protein>
    <submittedName>
        <fullName evidence="4">Phycobilisome protein</fullName>
    </submittedName>
</protein>
<dbReference type="GO" id="GO:0015979">
    <property type="term" value="P:photosynthesis"/>
    <property type="evidence" value="ECO:0007669"/>
    <property type="project" value="InterPro"/>
</dbReference>
<dbReference type="Proteomes" id="UP000767446">
    <property type="component" value="Unassembled WGS sequence"/>
</dbReference>
<accession>A0A941JM86</accession>
<comment type="caution">
    <text evidence="4">The sequence shown here is derived from an EMBL/GenBank/DDBJ whole genome shotgun (WGS) entry which is preliminary data.</text>
</comment>
<dbReference type="InterPro" id="IPR038719">
    <property type="entry name" value="Phycobilisome_asu/bsu_sf"/>
</dbReference>
<evidence type="ECO:0000313" key="4">
    <source>
        <dbReference type="EMBL" id="MBR8827939.1"/>
    </source>
</evidence>
<name>A0A941JM86_9CHRO</name>
<evidence type="ECO:0000256" key="1">
    <source>
        <dbReference type="ARBA" id="ARBA00008182"/>
    </source>
</evidence>
<sequence length="162" mass="18960">MQPELEAFLYEAEERYLSQEEIQDFQAHIDRFKQRLATYENLREGEIAIFQPVADRLSEKFPTEKDDILEQALKHWLAVMRYSAMAMLLNNPEFLQRRLLEWLTPSIQAHQLETVEKKLYELLQKQLKELLPEEQLALMQPFLEQAKTNLLANALSGVGGQG</sequence>
<gene>
    <name evidence="4" type="ORF">DSM107014_08555</name>
</gene>
<keyword evidence="3" id="KW-0089">Bile pigment</keyword>
<dbReference type="GO" id="GO:0030089">
    <property type="term" value="C:phycobilisome"/>
    <property type="evidence" value="ECO:0007669"/>
    <property type="project" value="InterPro"/>
</dbReference>
<evidence type="ECO:0000256" key="3">
    <source>
        <dbReference type="ARBA" id="ARBA00023307"/>
    </source>
</evidence>
<dbReference type="InterPro" id="IPR012128">
    <property type="entry name" value="Phycobilisome_asu/bsu"/>
</dbReference>
<dbReference type="SUPFAM" id="SSF46458">
    <property type="entry name" value="Globin-like"/>
    <property type="match status" value="1"/>
</dbReference>
<organism evidence="4 5">
    <name type="scientific">Gomphosphaeria aponina SAG 52.96 = DSM 107014</name>
    <dbReference type="NCBI Taxonomy" id="1521640"/>
    <lineage>
        <taxon>Bacteria</taxon>
        <taxon>Bacillati</taxon>
        <taxon>Cyanobacteriota</taxon>
        <taxon>Cyanophyceae</taxon>
        <taxon>Oscillatoriophycideae</taxon>
        <taxon>Chroococcales</taxon>
        <taxon>Gomphosphaeriaceae</taxon>
        <taxon>Gomphosphaeria</taxon>
    </lineage>
</organism>
<dbReference type="AlphaFoldDB" id="A0A941JM86"/>